<evidence type="ECO:0000313" key="2">
    <source>
        <dbReference type="Proteomes" id="UP000271889"/>
    </source>
</evidence>
<dbReference type="OrthoDB" id="5903954at2759"/>
<organism evidence="1 2">
    <name type="scientific">Cylicostephanus goldi</name>
    <name type="common">Nematode worm</name>
    <dbReference type="NCBI Taxonomy" id="71465"/>
    <lineage>
        <taxon>Eukaryota</taxon>
        <taxon>Metazoa</taxon>
        <taxon>Ecdysozoa</taxon>
        <taxon>Nematoda</taxon>
        <taxon>Chromadorea</taxon>
        <taxon>Rhabditida</taxon>
        <taxon>Rhabditina</taxon>
        <taxon>Rhabditomorpha</taxon>
        <taxon>Strongyloidea</taxon>
        <taxon>Strongylidae</taxon>
        <taxon>Cylicostephanus</taxon>
    </lineage>
</organism>
<protein>
    <submittedName>
        <fullName evidence="1">Uncharacterized protein</fullName>
    </submittedName>
</protein>
<gene>
    <name evidence="1" type="ORF">CGOC_LOCUS9639</name>
</gene>
<dbReference type="Proteomes" id="UP000271889">
    <property type="component" value="Unassembled WGS sequence"/>
</dbReference>
<proteinExistence type="predicted"/>
<evidence type="ECO:0000313" key="1">
    <source>
        <dbReference type="EMBL" id="VDN23662.1"/>
    </source>
</evidence>
<reference evidence="1 2" key="1">
    <citation type="submission" date="2018-11" db="EMBL/GenBank/DDBJ databases">
        <authorList>
            <consortium name="Pathogen Informatics"/>
        </authorList>
    </citation>
    <scope>NUCLEOTIDE SEQUENCE [LARGE SCALE GENOMIC DNA]</scope>
</reference>
<accession>A0A3P7PV25</accession>
<dbReference type="AlphaFoldDB" id="A0A3P7PV25"/>
<dbReference type="EMBL" id="UYRV01107698">
    <property type="protein sequence ID" value="VDN23662.1"/>
    <property type="molecule type" value="Genomic_DNA"/>
</dbReference>
<name>A0A3P7PV25_CYLGO</name>
<keyword evidence="2" id="KW-1185">Reference proteome</keyword>
<sequence length="142" mass="16005">MGDQSPTTPEPAGNLVQMPKEYTFWSLKLLQLRLAYSSPLESSTHEGSAQYPIIQASAAPGPRSTTNVLAALTSLMEFMPQEEEFRANLERAITLLTQRNELLVVVNSDPDVEFFELQSKADSMQASLKRNIDRHPRRQEEK</sequence>